<feature type="compositionally biased region" description="Polar residues" evidence="1">
    <location>
        <begin position="382"/>
        <end position="394"/>
    </location>
</feature>
<feature type="compositionally biased region" description="Basic and acidic residues" evidence="1">
    <location>
        <begin position="545"/>
        <end position="558"/>
    </location>
</feature>
<feature type="region of interest" description="Disordered" evidence="1">
    <location>
        <begin position="363"/>
        <end position="558"/>
    </location>
</feature>
<feature type="region of interest" description="Disordered" evidence="1">
    <location>
        <begin position="135"/>
        <end position="193"/>
    </location>
</feature>
<dbReference type="Proteomes" id="UP001595872">
    <property type="component" value="Unassembled WGS sequence"/>
</dbReference>
<keyword evidence="3" id="KW-1185">Reference proteome</keyword>
<evidence type="ECO:0000313" key="3">
    <source>
        <dbReference type="Proteomes" id="UP001595872"/>
    </source>
</evidence>
<dbReference type="RefSeq" id="WP_378255062.1">
    <property type="nucleotide sequence ID" value="NZ_JBHSIT010000003.1"/>
</dbReference>
<evidence type="ECO:0000313" key="2">
    <source>
        <dbReference type="EMBL" id="MFC4908448.1"/>
    </source>
</evidence>
<feature type="compositionally biased region" description="Basic and acidic residues" evidence="1">
    <location>
        <begin position="141"/>
        <end position="193"/>
    </location>
</feature>
<feature type="region of interest" description="Disordered" evidence="1">
    <location>
        <begin position="1"/>
        <end position="30"/>
    </location>
</feature>
<reference evidence="3" key="1">
    <citation type="journal article" date="2019" name="Int. J. Syst. Evol. Microbiol.">
        <title>The Global Catalogue of Microorganisms (GCM) 10K type strain sequencing project: providing services to taxonomists for standard genome sequencing and annotation.</title>
        <authorList>
            <consortium name="The Broad Institute Genomics Platform"/>
            <consortium name="The Broad Institute Genome Sequencing Center for Infectious Disease"/>
            <person name="Wu L."/>
            <person name="Ma J."/>
        </authorList>
    </citation>
    <scope>NUCLEOTIDE SEQUENCE [LARGE SCALE GENOMIC DNA]</scope>
    <source>
        <strain evidence="3">KLKA75</strain>
    </source>
</reference>
<accession>A0ABV9TWD5</accession>
<organism evidence="2 3">
    <name type="scientific">Actinomadura gamaensis</name>
    <dbReference type="NCBI Taxonomy" id="1763541"/>
    <lineage>
        <taxon>Bacteria</taxon>
        <taxon>Bacillati</taxon>
        <taxon>Actinomycetota</taxon>
        <taxon>Actinomycetes</taxon>
        <taxon>Streptosporangiales</taxon>
        <taxon>Thermomonosporaceae</taxon>
        <taxon>Actinomadura</taxon>
    </lineage>
</organism>
<name>A0ABV9TWD5_9ACTN</name>
<feature type="compositionally biased region" description="Basic and acidic residues" evidence="1">
    <location>
        <begin position="261"/>
        <end position="276"/>
    </location>
</feature>
<protein>
    <submittedName>
        <fullName evidence="2">Chromosome segregation ATPase</fullName>
    </submittedName>
</protein>
<feature type="compositionally biased region" description="Basic and acidic residues" evidence="1">
    <location>
        <begin position="364"/>
        <end position="381"/>
    </location>
</feature>
<dbReference type="EMBL" id="JBHSIT010000003">
    <property type="protein sequence ID" value="MFC4908448.1"/>
    <property type="molecule type" value="Genomic_DNA"/>
</dbReference>
<gene>
    <name evidence="2" type="ORF">ACFPCY_14035</name>
</gene>
<proteinExistence type="predicted"/>
<evidence type="ECO:0000256" key="1">
    <source>
        <dbReference type="SAM" id="MobiDB-lite"/>
    </source>
</evidence>
<comment type="caution">
    <text evidence="2">The sequence shown here is derived from an EMBL/GenBank/DDBJ whole genome shotgun (WGS) entry which is preliminary data.</text>
</comment>
<feature type="region of interest" description="Disordered" evidence="1">
    <location>
        <begin position="261"/>
        <end position="299"/>
    </location>
</feature>
<feature type="compositionally biased region" description="Low complexity" evidence="1">
    <location>
        <begin position="486"/>
        <end position="497"/>
    </location>
</feature>
<sequence length="558" mass="58232">MPNSDERDNSGVPEQGTSGEAVARSAEGGEVARLGDPVTVWPCANCGRPVPQPVGAVRAVRYCQDNDGACVREARERRERGRDAPGLTGQVAATWEMVERLEQAADALAESLSAELSVAGVERRIAEVRAEAARELSVAQSERDASQRRAEEARSEADNARQRADAAEKDAARARDEAKKATAKRDAAQKAWEEAHEIAQQAVTAKLAAESERDRIAARETELLAALESTRADLVAQHAKVAEAEGAVEKQRVEAAVAKQGAEDLRNSMRDTEAQRQRAMQAASKAEAERAAAQRAQSEAEAEAVRAKALAEDAVKERDAAREQAAQAIAERDDLLGKLNEHALQIRQLSQSVAEQQAALAALAEERDAARAEADRARRQIDQFTHNTLSSNLPATRLPGAHGVPGGPGTSQEVPSLSDGAPLSPPPHSGLGSPSTTGHGVSYPTADPSNGYPPADAGSGYGSAEAKHPYSHGDPSGAYPAADPSGAYPAAEGAPMAAPVPGPVGIPSSITGGTPYVGGPAAHGGQHGQAPAPAGANGALNGHRRNPDEREDPLFNKP</sequence>
<feature type="compositionally biased region" description="Low complexity" evidence="1">
    <location>
        <begin position="528"/>
        <end position="541"/>
    </location>
</feature>
<feature type="compositionally biased region" description="Low complexity" evidence="1">
    <location>
        <begin position="429"/>
        <end position="440"/>
    </location>
</feature>